<evidence type="ECO:0000256" key="8">
    <source>
        <dbReference type="PIRSR" id="PIRSR026534-3"/>
    </source>
</evidence>
<dbReference type="GO" id="GO:0046558">
    <property type="term" value="F:arabinan endo-1,5-alpha-L-arabinosidase activity"/>
    <property type="evidence" value="ECO:0007669"/>
    <property type="project" value="InterPro"/>
</dbReference>
<dbReference type="Pfam" id="PF04616">
    <property type="entry name" value="Glyco_hydro_43"/>
    <property type="match status" value="1"/>
</dbReference>
<keyword evidence="4 5" id="KW-0326">Glycosidase</keyword>
<dbReference type="SUPFAM" id="SSF75005">
    <property type="entry name" value="Arabinanase/levansucrase/invertase"/>
    <property type="match status" value="1"/>
</dbReference>
<protein>
    <submittedName>
        <fullName evidence="10">Arabinan endo-1,5-alpha-L-arabinosidase</fullName>
    </submittedName>
</protein>
<dbReference type="CDD" id="cd18830">
    <property type="entry name" value="GH43_CjArb43A-like"/>
    <property type="match status" value="1"/>
</dbReference>
<dbReference type="InterPro" id="IPR006710">
    <property type="entry name" value="Glyco_hydro_43"/>
</dbReference>
<dbReference type="UniPathway" id="UPA00667"/>
<dbReference type="PIRSF" id="PIRSF026534">
    <property type="entry name" value="Endo_alpha-L-arabinosidase"/>
    <property type="match status" value="1"/>
</dbReference>
<dbReference type="Gene3D" id="2.115.10.20">
    <property type="entry name" value="Glycosyl hydrolase domain, family 43"/>
    <property type="match status" value="1"/>
</dbReference>
<evidence type="ECO:0000256" key="9">
    <source>
        <dbReference type="SAM" id="SignalP"/>
    </source>
</evidence>
<feature type="chain" id="PRO_5011706536" evidence="9">
    <location>
        <begin position="21"/>
        <end position="337"/>
    </location>
</feature>
<evidence type="ECO:0000256" key="3">
    <source>
        <dbReference type="ARBA" id="ARBA00022801"/>
    </source>
</evidence>
<evidence type="ECO:0000256" key="2">
    <source>
        <dbReference type="ARBA" id="ARBA00009865"/>
    </source>
</evidence>
<feature type="binding site" evidence="7">
    <location>
        <begin position="155"/>
        <end position="158"/>
    </location>
    <ligand>
        <name>substrate</name>
    </ligand>
</feature>
<name>A0A1G6J9E5_NIADE</name>
<feature type="site" description="Important for catalytic activity, responsible for pKa modulation of the active site Glu and correct orientation of both the proton donor and substrate" evidence="8">
    <location>
        <position position="158"/>
    </location>
</feature>
<sequence length="337" mass="37775">MKCRAIIGSLLMCLVVAAQPAGTRSDTSLPTRQLQVHDPTLIRAKDRYYLFCTGRGIRVFSSADLKTWRQEEPVFKTPPAWAVKAVPGYNGHTWAPDISFHNGRYYLYYSVSLFGKNRSCIGLLTNKTLGPQDPEFRWEDQGMVLRSVPGYDPWNAIDPNLIIDEKGLPWLSFGSFWNGIQILQLERSYKKPVEGTTPQTIASRVKTAGIPDAGGAIEAPFIFRKGAFYYLFASWDYCCKGWDSNYKVVTGRSRQIAGPYLDKEGHPMAQNGGSVFVRGDGREWMGIGHNAVFTDTDGTEYFVAHGYDGYDNGKPKLLIRKIRWDAAGWPCLDASSE</sequence>
<keyword evidence="9" id="KW-0732">Signal</keyword>
<dbReference type="PANTHER" id="PTHR43301">
    <property type="entry name" value="ARABINAN ENDO-1,5-ALPHA-L-ARABINOSIDASE"/>
    <property type="match status" value="1"/>
</dbReference>
<feature type="binding site" evidence="7">
    <location>
        <position position="115"/>
    </location>
    <ligand>
        <name>substrate</name>
    </ligand>
</feature>
<feature type="active site" description="Proton acceptor" evidence="6">
    <location>
        <position position="38"/>
    </location>
</feature>
<feature type="site" description="Important for substrate recognition" evidence="8">
    <location>
        <position position="289"/>
    </location>
</feature>
<evidence type="ECO:0000256" key="1">
    <source>
        <dbReference type="ARBA" id="ARBA00004834"/>
    </source>
</evidence>
<comment type="pathway">
    <text evidence="1 5">Glycan metabolism; L-arabinan degradation.</text>
</comment>
<keyword evidence="11" id="KW-1185">Reference proteome</keyword>
<evidence type="ECO:0000256" key="7">
    <source>
        <dbReference type="PIRSR" id="PIRSR026534-2"/>
    </source>
</evidence>
<evidence type="ECO:0000256" key="4">
    <source>
        <dbReference type="ARBA" id="ARBA00023295"/>
    </source>
</evidence>
<feature type="active site" description="Proton donor" evidence="6">
    <location>
        <position position="218"/>
    </location>
</feature>
<reference evidence="11" key="1">
    <citation type="submission" date="2016-10" db="EMBL/GenBank/DDBJ databases">
        <authorList>
            <person name="Varghese N."/>
            <person name="Submissions S."/>
        </authorList>
    </citation>
    <scope>NUCLEOTIDE SEQUENCE [LARGE SCALE GENOMIC DNA]</scope>
    <source>
        <strain evidence="11">DSM 25811 / CCM 8410 / LMG 26954 / E90</strain>
    </source>
</reference>
<dbReference type="STRING" id="1285928.SAMN04487894_101464"/>
<evidence type="ECO:0000256" key="5">
    <source>
        <dbReference type="PIRNR" id="PIRNR026534"/>
    </source>
</evidence>
<feature type="signal peptide" evidence="9">
    <location>
        <begin position="1"/>
        <end position="20"/>
    </location>
</feature>
<dbReference type="AlphaFoldDB" id="A0A1G6J9E5"/>
<dbReference type="RefSeq" id="WP_218127674.1">
    <property type="nucleotide sequence ID" value="NZ_FMZO01000001.1"/>
</dbReference>
<dbReference type="EMBL" id="FMZO01000001">
    <property type="protein sequence ID" value="SDC15360.1"/>
    <property type="molecule type" value="Genomic_DNA"/>
</dbReference>
<feature type="binding site" evidence="7">
    <location>
        <begin position="175"/>
        <end position="177"/>
    </location>
    <ligand>
        <name>substrate</name>
    </ligand>
</feature>
<accession>A0A1G6J9E5</accession>
<dbReference type="Proteomes" id="UP000198757">
    <property type="component" value="Unassembled WGS sequence"/>
</dbReference>
<evidence type="ECO:0000256" key="6">
    <source>
        <dbReference type="PIRSR" id="PIRSR026534-1"/>
    </source>
</evidence>
<dbReference type="PANTHER" id="PTHR43301:SF3">
    <property type="entry name" value="ARABINAN ENDO-1,5-ALPHA-L-ARABINOSIDASE A-RELATED"/>
    <property type="match status" value="1"/>
</dbReference>
<dbReference type="InterPro" id="IPR023296">
    <property type="entry name" value="Glyco_hydro_beta-prop_sf"/>
</dbReference>
<dbReference type="InterPro" id="IPR050727">
    <property type="entry name" value="GH43_arabinanases"/>
</dbReference>
<proteinExistence type="inferred from homology"/>
<gene>
    <name evidence="10" type="ORF">SAMN04487894_101464</name>
</gene>
<feature type="binding site" evidence="7">
    <location>
        <position position="38"/>
    </location>
    <ligand>
        <name>substrate</name>
    </ligand>
</feature>
<dbReference type="GO" id="GO:0031222">
    <property type="term" value="P:arabinan catabolic process"/>
    <property type="evidence" value="ECO:0007669"/>
    <property type="project" value="UniProtKB-UniPathway"/>
</dbReference>
<organism evidence="10 11">
    <name type="scientific">Niabella drilacis (strain DSM 25811 / CCM 8410 / CCUG 62505 / LMG 26954 / E90)</name>
    <dbReference type="NCBI Taxonomy" id="1285928"/>
    <lineage>
        <taxon>Bacteria</taxon>
        <taxon>Pseudomonadati</taxon>
        <taxon>Bacteroidota</taxon>
        <taxon>Chitinophagia</taxon>
        <taxon>Chitinophagales</taxon>
        <taxon>Chitinophagaceae</taxon>
        <taxon>Niabella</taxon>
    </lineage>
</organism>
<keyword evidence="3 5" id="KW-0378">Hydrolase</keyword>
<evidence type="ECO:0000313" key="11">
    <source>
        <dbReference type="Proteomes" id="UP000198757"/>
    </source>
</evidence>
<dbReference type="InterPro" id="IPR016840">
    <property type="entry name" value="Glyco_hydro_43_endo_a_Ara-ase"/>
</dbReference>
<evidence type="ECO:0000313" key="10">
    <source>
        <dbReference type="EMBL" id="SDC15360.1"/>
    </source>
</evidence>
<comment type="similarity">
    <text evidence="2 5">Belongs to the glycosyl hydrolase 43 family.</text>
</comment>